<dbReference type="InterPro" id="IPR011009">
    <property type="entry name" value="Kinase-like_dom_sf"/>
</dbReference>
<keyword evidence="1" id="KW-0808">Transferase</keyword>
<evidence type="ECO:0000256" key="4">
    <source>
        <dbReference type="ARBA" id="ARBA00022840"/>
    </source>
</evidence>
<dbReference type="Gene3D" id="1.10.510.10">
    <property type="entry name" value="Transferase(Phosphotransferase) domain 1"/>
    <property type="match status" value="2"/>
</dbReference>
<dbReference type="EMBL" id="CAUYUJ010016461">
    <property type="protein sequence ID" value="CAK0865560.1"/>
    <property type="molecule type" value="Genomic_DNA"/>
</dbReference>
<reference evidence="6" key="1">
    <citation type="submission" date="2023-10" db="EMBL/GenBank/DDBJ databases">
        <authorList>
            <person name="Chen Y."/>
            <person name="Shah S."/>
            <person name="Dougan E. K."/>
            <person name="Thang M."/>
            <person name="Chan C."/>
        </authorList>
    </citation>
    <scope>NUCLEOTIDE SEQUENCE [LARGE SCALE GENOMIC DNA]</scope>
</reference>
<gene>
    <name evidence="6" type="ORF">PCOR1329_LOCUS53042</name>
</gene>
<keyword evidence="2" id="KW-0547">Nucleotide-binding</keyword>
<dbReference type="Pfam" id="PF07714">
    <property type="entry name" value="PK_Tyr_Ser-Thr"/>
    <property type="match status" value="2"/>
</dbReference>
<dbReference type="SUPFAM" id="SSF56112">
    <property type="entry name" value="Protein kinase-like (PK-like)"/>
    <property type="match status" value="1"/>
</dbReference>
<evidence type="ECO:0000256" key="3">
    <source>
        <dbReference type="ARBA" id="ARBA00022777"/>
    </source>
</evidence>
<protein>
    <recommendedName>
        <fullName evidence="5">Protein kinase domain-containing protein</fullName>
    </recommendedName>
</protein>
<organism evidence="6 7">
    <name type="scientific">Prorocentrum cordatum</name>
    <dbReference type="NCBI Taxonomy" id="2364126"/>
    <lineage>
        <taxon>Eukaryota</taxon>
        <taxon>Sar</taxon>
        <taxon>Alveolata</taxon>
        <taxon>Dinophyceae</taxon>
        <taxon>Prorocentrales</taxon>
        <taxon>Prorocentraceae</taxon>
        <taxon>Prorocentrum</taxon>
    </lineage>
</organism>
<feature type="domain" description="Protein kinase" evidence="5">
    <location>
        <begin position="95"/>
        <end position="403"/>
    </location>
</feature>
<evidence type="ECO:0000313" key="6">
    <source>
        <dbReference type="EMBL" id="CAK0865560.1"/>
    </source>
</evidence>
<evidence type="ECO:0000256" key="1">
    <source>
        <dbReference type="ARBA" id="ARBA00022679"/>
    </source>
</evidence>
<sequence>MRSVLRFLRSQGAHRDCADFPCCSPPAEAYAEGDAVKALPSEDDGGSTRCPTLDLPGQHGDARDACLAEAMQGMGDADAARWAWGAELGMASEDVTIEKVIASGSTSEVFCGAWQGRQVAVKRLTGGGQKRASAFVRELGVMSRQQHPNLVRLLGFCHDEGAFDMVLEFCRGGSLFHLLHTSEVDVVPTQQLKVARDVAEGMVYLHGLATPVLHRDLKSLNIVLQEPVCSPGDVPLAKVTDFGLAKIRMGPAQHGVARPIGGEPGQGCDAAATSRLSTPCAPFVPGSICDSAEGGSDWAMTRSAGTLQWMAPEILAGRTDYYLEVDVYAYGMLLFEIMCFEPPFVDMEAAEVSRLVLQGVRPKIDVECATAVPLEKLTRACWAQEPSERPTFFSLKVELEGLA</sequence>
<proteinExistence type="predicted"/>
<dbReference type="PANTHER" id="PTHR44329:SF288">
    <property type="entry name" value="MITOGEN-ACTIVATED PROTEIN KINASE KINASE KINASE 20"/>
    <property type="match status" value="1"/>
</dbReference>
<evidence type="ECO:0000256" key="2">
    <source>
        <dbReference type="ARBA" id="ARBA00022741"/>
    </source>
</evidence>
<dbReference type="InterPro" id="IPR008271">
    <property type="entry name" value="Ser/Thr_kinase_AS"/>
</dbReference>
<evidence type="ECO:0000313" key="7">
    <source>
        <dbReference type="Proteomes" id="UP001189429"/>
    </source>
</evidence>
<dbReference type="PROSITE" id="PS00108">
    <property type="entry name" value="PROTEIN_KINASE_ST"/>
    <property type="match status" value="1"/>
</dbReference>
<dbReference type="PROSITE" id="PS50011">
    <property type="entry name" value="PROTEIN_KINASE_DOM"/>
    <property type="match status" value="1"/>
</dbReference>
<name>A0ABN9UZ55_9DINO</name>
<comment type="caution">
    <text evidence="6">The sequence shown here is derived from an EMBL/GenBank/DDBJ whole genome shotgun (WGS) entry which is preliminary data.</text>
</comment>
<dbReference type="SMART" id="SM00220">
    <property type="entry name" value="S_TKc"/>
    <property type="match status" value="1"/>
</dbReference>
<dbReference type="Proteomes" id="UP001189429">
    <property type="component" value="Unassembled WGS sequence"/>
</dbReference>
<dbReference type="InterPro" id="IPR000719">
    <property type="entry name" value="Prot_kinase_dom"/>
</dbReference>
<accession>A0ABN9UZ55</accession>
<dbReference type="InterPro" id="IPR051681">
    <property type="entry name" value="Ser/Thr_Kinases-Pseudokinases"/>
</dbReference>
<evidence type="ECO:0000259" key="5">
    <source>
        <dbReference type="PROSITE" id="PS50011"/>
    </source>
</evidence>
<keyword evidence="4" id="KW-0067">ATP-binding</keyword>
<dbReference type="InterPro" id="IPR001245">
    <property type="entry name" value="Ser-Thr/Tyr_kinase_cat_dom"/>
</dbReference>
<dbReference type="PANTHER" id="PTHR44329">
    <property type="entry name" value="SERINE/THREONINE-PROTEIN KINASE TNNI3K-RELATED"/>
    <property type="match status" value="1"/>
</dbReference>
<keyword evidence="7" id="KW-1185">Reference proteome</keyword>
<keyword evidence="3" id="KW-0418">Kinase</keyword>